<proteinExistence type="predicted"/>
<accession>A0ABV0GKA6</accession>
<reference evidence="2 3" key="1">
    <citation type="submission" date="2024-05" db="EMBL/GenBank/DDBJ databases">
        <title>Roseateles sp. 2.12 16S ribosomal RNA gene Genome sequencing and assembly.</title>
        <authorList>
            <person name="Woo H."/>
        </authorList>
    </citation>
    <scope>NUCLEOTIDE SEQUENCE [LARGE SCALE GENOMIC DNA]</scope>
    <source>
        <strain evidence="2 3">2.12</strain>
    </source>
</reference>
<evidence type="ECO:0000313" key="3">
    <source>
        <dbReference type="Proteomes" id="UP001462640"/>
    </source>
</evidence>
<protein>
    <submittedName>
        <fullName evidence="2">TniQ family protein</fullName>
    </submittedName>
</protein>
<dbReference type="RefSeq" id="WP_347613010.1">
    <property type="nucleotide sequence ID" value="NZ_JBDPZC010000015.1"/>
</dbReference>
<dbReference type="Pfam" id="PF06527">
    <property type="entry name" value="TniQ"/>
    <property type="match status" value="1"/>
</dbReference>
<sequence length="346" mass="37157">MIAVVPEPFPDESVRSIFQRIGLLNGGRRSRCDNSQGVLAVLVNQAGLPEKSLITDHSHVGYLRFVSKAHAAVPVHSHSDRFANPSLTRWPTAGPRVCLDCIGEDLHTRGISYYRRAHQLPGVEACLTHAASLVLPSPDQSGALLVGLPEKTRPVDPSFAEHLEHPVIERFVSLSMMALKSIIPIAPSGMTAALGRRAAMHGVRITVSGKGRRLSDWARSVLPAAWVATHFAALHQKPIGEHAPSVDDVFRARHVAHKTASYLLAMALLWDSAEDAMRDCAAAPTHTNCEVPTGAGRRALRAVLDGKSIISACRAEGANMQALEIAMRAALREGSFPTLGSIDGTC</sequence>
<dbReference type="InterPro" id="IPR009492">
    <property type="entry name" value="TniQ"/>
</dbReference>
<comment type="caution">
    <text evidence="2">The sequence shown here is derived from an EMBL/GenBank/DDBJ whole genome shotgun (WGS) entry which is preliminary data.</text>
</comment>
<keyword evidence="3" id="KW-1185">Reference proteome</keyword>
<evidence type="ECO:0000259" key="1">
    <source>
        <dbReference type="Pfam" id="PF06527"/>
    </source>
</evidence>
<evidence type="ECO:0000313" key="2">
    <source>
        <dbReference type="EMBL" id="MEO3715508.1"/>
    </source>
</evidence>
<dbReference type="Proteomes" id="UP001462640">
    <property type="component" value="Unassembled WGS sequence"/>
</dbReference>
<name>A0ABV0GKA6_9BURK</name>
<organism evidence="2 3">
    <name type="scientific">Roseateles flavus</name>
    <dbReference type="NCBI Taxonomy" id="3149041"/>
    <lineage>
        <taxon>Bacteria</taxon>
        <taxon>Pseudomonadati</taxon>
        <taxon>Pseudomonadota</taxon>
        <taxon>Betaproteobacteria</taxon>
        <taxon>Burkholderiales</taxon>
        <taxon>Sphaerotilaceae</taxon>
        <taxon>Roseateles</taxon>
    </lineage>
</organism>
<dbReference type="EMBL" id="JBDPZC010000015">
    <property type="protein sequence ID" value="MEO3715508.1"/>
    <property type="molecule type" value="Genomic_DNA"/>
</dbReference>
<gene>
    <name evidence="2" type="ORF">ABDJ40_22270</name>
</gene>
<feature type="domain" description="TniQ" evidence="1">
    <location>
        <begin position="5"/>
        <end position="133"/>
    </location>
</feature>